<dbReference type="EMBL" id="JBBMEJ010000014">
    <property type="protein sequence ID" value="MEQ2371668.1"/>
    <property type="molecule type" value="Genomic_DNA"/>
</dbReference>
<dbReference type="SUPFAM" id="SSF109709">
    <property type="entry name" value="KorB DNA-binding domain-like"/>
    <property type="match status" value="1"/>
</dbReference>
<dbReference type="Gene3D" id="1.10.10.2830">
    <property type="match status" value="1"/>
</dbReference>
<keyword evidence="4" id="KW-1185">Reference proteome</keyword>
<dbReference type="RefSeq" id="WP_349057129.1">
    <property type="nucleotide sequence ID" value="NZ_JBBMEJ010000014.1"/>
</dbReference>
<dbReference type="NCBIfam" id="TIGR00180">
    <property type="entry name" value="parB_part"/>
    <property type="match status" value="1"/>
</dbReference>
<dbReference type="InterPro" id="IPR004437">
    <property type="entry name" value="ParB/RepB/Spo0J"/>
</dbReference>
<dbReference type="SMART" id="SM00470">
    <property type="entry name" value="ParB"/>
    <property type="match status" value="1"/>
</dbReference>
<comment type="caution">
    <text evidence="3">The sequence shown here is derived from an EMBL/GenBank/DDBJ whole genome shotgun (WGS) entry which is preliminary data.</text>
</comment>
<comment type="similarity">
    <text evidence="1">Belongs to the ParB family.</text>
</comment>
<evidence type="ECO:0000259" key="2">
    <source>
        <dbReference type="SMART" id="SM00470"/>
    </source>
</evidence>
<dbReference type="Proteomes" id="UP001473063">
    <property type="component" value="Unassembled WGS sequence"/>
</dbReference>
<sequence length="301" mass="34222">MKSKSADKIKMPSIDELLGVSGEESATDIEISRIHSFANHPFKVLDDDKMDDLVESIKQNGVLTPVLVRPDKNNSYEMISGHRRMHAAIKAGLETIPAIVRDMEDDEAIVIMVDANIQREELLPSEKAFAYKMKMDAMKRQGIRTDLTSCQNGTKFRADAAMAEQIGESARSIQRYIRLTELIPDLLDYVDKKRLQFTVAVDISYIDKEIQTWLFEYIKENGTVKAVQVAALRTALEVGPMTQAKMISILVNSQPGRKQEQKITFSEKKLRNFFSEKYTAEDMESVILELLDQWKRGEITV</sequence>
<dbReference type="SUPFAM" id="SSF110849">
    <property type="entry name" value="ParB/Sulfiredoxin"/>
    <property type="match status" value="1"/>
</dbReference>
<protein>
    <submittedName>
        <fullName evidence="3">ParB/RepB/Spo0J family partition protein</fullName>
    </submittedName>
</protein>
<dbReference type="PANTHER" id="PTHR33375:SF1">
    <property type="entry name" value="CHROMOSOME-PARTITIONING PROTEIN PARB-RELATED"/>
    <property type="match status" value="1"/>
</dbReference>
<name>A0ABV1BGD5_9FIRM</name>
<evidence type="ECO:0000313" key="4">
    <source>
        <dbReference type="Proteomes" id="UP001473063"/>
    </source>
</evidence>
<reference evidence="3 4" key="1">
    <citation type="submission" date="2024-03" db="EMBL/GenBank/DDBJ databases">
        <title>Human intestinal bacterial collection.</title>
        <authorList>
            <person name="Pauvert C."/>
            <person name="Hitch T.C.A."/>
            <person name="Clavel T."/>
        </authorList>
    </citation>
    <scope>NUCLEOTIDE SEQUENCE [LARGE SCALE GENOMIC DNA]</scope>
    <source>
        <strain evidence="3 4">CLA-JM-H16</strain>
    </source>
</reference>
<dbReference type="PANTHER" id="PTHR33375">
    <property type="entry name" value="CHROMOSOME-PARTITIONING PROTEIN PARB-RELATED"/>
    <property type="match status" value="1"/>
</dbReference>
<gene>
    <name evidence="3" type="ORF">WMO28_12175</name>
</gene>
<dbReference type="CDD" id="cd16407">
    <property type="entry name" value="ParB_N_like"/>
    <property type="match status" value="1"/>
</dbReference>
<proteinExistence type="inferred from homology"/>
<evidence type="ECO:0000313" key="3">
    <source>
        <dbReference type="EMBL" id="MEQ2371668.1"/>
    </source>
</evidence>
<feature type="domain" description="ParB-like N-terminal" evidence="2">
    <location>
        <begin position="27"/>
        <end position="117"/>
    </location>
</feature>
<organism evidence="3 4">
    <name type="scientific">Blautia aquisgranensis</name>
    <dbReference type="NCBI Taxonomy" id="3133153"/>
    <lineage>
        <taxon>Bacteria</taxon>
        <taxon>Bacillati</taxon>
        <taxon>Bacillota</taxon>
        <taxon>Clostridia</taxon>
        <taxon>Lachnospirales</taxon>
        <taxon>Lachnospiraceae</taxon>
        <taxon>Blautia</taxon>
    </lineage>
</organism>
<evidence type="ECO:0000256" key="1">
    <source>
        <dbReference type="ARBA" id="ARBA00006295"/>
    </source>
</evidence>
<dbReference type="InterPro" id="IPR050336">
    <property type="entry name" value="Chromosome_partition/occlusion"/>
</dbReference>
<accession>A0ABV1BGD5</accession>
<dbReference type="Pfam" id="PF02195">
    <property type="entry name" value="ParB_N"/>
    <property type="match status" value="1"/>
</dbReference>
<dbReference type="InterPro" id="IPR003115">
    <property type="entry name" value="ParB_N"/>
</dbReference>
<dbReference type="InterPro" id="IPR036086">
    <property type="entry name" value="ParB/Sulfiredoxin_sf"/>
</dbReference>
<dbReference type="Gene3D" id="3.90.1530.30">
    <property type="match status" value="1"/>
</dbReference>